<evidence type="ECO:0000313" key="2">
    <source>
        <dbReference type="EMBL" id="ELK18135.1"/>
    </source>
</evidence>
<evidence type="ECO:0000256" key="1">
    <source>
        <dbReference type="SAM" id="MobiDB-lite"/>
    </source>
</evidence>
<feature type="compositionally biased region" description="Basic and acidic residues" evidence="1">
    <location>
        <begin position="135"/>
        <end position="144"/>
    </location>
</feature>
<reference evidence="3" key="1">
    <citation type="journal article" date="2013" name="Science">
        <title>Comparative analysis of bat genomes provides insight into the evolution of flight and immunity.</title>
        <authorList>
            <person name="Zhang G."/>
            <person name="Cowled C."/>
            <person name="Shi Z."/>
            <person name="Huang Z."/>
            <person name="Bishop-Lilly K.A."/>
            <person name="Fang X."/>
            <person name="Wynne J.W."/>
            <person name="Xiong Z."/>
            <person name="Baker M.L."/>
            <person name="Zhao W."/>
            <person name="Tachedjian M."/>
            <person name="Zhu Y."/>
            <person name="Zhou P."/>
            <person name="Jiang X."/>
            <person name="Ng J."/>
            <person name="Yang L."/>
            <person name="Wu L."/>
            <person name="Xiao J."/>
            <person name="Feng Y."/>
            <person name="Chen Y."/>
            <person name="Sun X."/>
            <person name="Zhang Y."/>
            <person name="Marsh G.A."/>
            <person name="Crameri G."/>
            <person name="Broder C.C."/>
            <person name="Frey K.G."/>
            <person name="Wang L.F."/>
            <person name="Wang J."/>
        </authorList>
    </citation>
    <scope>NUCLEOTIDE SEQUENCE [LARGE SCALE GENOMIC DNA]</scope>
</reference>
<feature type="compositionally biased region" description="Polar residues" evidence="1">
    <location>
        <begin position="26"/>
        <end position="40"/>
    </location>
</feature>
<name>L5L3X5_PTEAL</name>
<accession>L5L3X5</accession>
<feature type="region of interest" description="Disordered" evidence="1">
    <location>
        <begin position="273"/>
        <end position="369"/>
    </location>
</feature>
<feature type="compositionally biased region" description="Polar residues" evidence="1">
    <location>
        <begin position="330"/>
        <end position="369"/>
    </location>
</feature>
<dbReference type="Proteomes" id="UP000010552">
    <property type="component" value="Unassembled WGS sequence"/>
</dbReference>
<feature type="compositionally biased region" description="Polar residues" evidence="1">
    <location>
        <begin position="279"/>
        <end position="289"/>
    </location>
</feature>
<dbReference type="AlphaFoldDB" id="L5L3X5"/>
<evidence type="ECO:0000313" key="3">
    <source>
        <dbReference type="Proteomes" id="UP000010552"/>
    </source>
</evidence>
<feature type="compositionally biased region" description="Polar residues" evidence="1">
    <location>
        <begin position="158"/>
        <end position="167"/>
    </location>
</feature>
<protein>
    <submittedName>
        <fullName evidence="2">Uncharacterized protein</fullName>
    </submittedName>
</protein>
<feature type="region of interest" description="Disordered" evidence="1">
    <location>
        <begin position="1"/>
        <end position="93"/>
    </location>
</feature>
<proteinExistence type="predicted"/>
<organism evidence="2 3">
    <name type="scientific">Pteropus alecto</name>
    <name type="common">Black flying fox</name>
    <dbReference type="NCBI Taxonomy" id="9402"/>
    <lineage>
        <taxon>Eukaryota</taxon>
        <taxon>Metazoa</taxon>
        <taxon>Chordata</taxon>
        <taxon>Craniata</taxon>
        <taxon>Vertebrata</taxon>
        <taxon>Euteleostomi</taxon>
        <taxon>Mammalia</taxon>
        <taxon>Eutheria</taxon>
        <taxon>Laurasiatheria</taxon>
        <taxon>Chiroptera</taxon>
        <taxon>Yinpterochiroptera</taxon>
        <taxon>Pteropodoidea</taxon>
        <taxon>Pteropodidae</taxon>
        <taxon>Pteropodinae</taxon>
        <taxon>Pteropus</taxon>
    </lineage>
</organism>
<dbReference type="InParanoid" id="L5L3X5"/>
<feature type="region of interest" description="Disordered" evidence="1">
    <location>
        <begin position="119"/>
        <end position="175"/>
    </location>
</feature>
<sequence length="416" mass="46310">MQASWVATSLGPKEAEALSRDWGLSTALSPQLPEQMSQQREQPDGVEPELQGPGHLSDLEQHARQSTGSSRDPQVAPLHKTVSTQTEPPCGGEGCIYMMRDSARRRRLHLYGARLSKEMQMVSTQEKTPQGKEGCVSKRQDSAKRYRLRLHGARPSRRMQTASTQSPDLPGEADRANTEQYPTWRHRQHQRQGLWLLRATPTATAWTTALQTTDGWSIRERGSARRQRLQHLRMRLFRTSRGSPWRTALHGGAGWVSTERSFTRKKVRLQKPELCGETQAESAQNQTMAAQEKVARSSDEAASTQDETVSPWDEVSSVSRKVVPAENEAMPTQNDVVSEENQAASMQSHTASSENEASQGTAIWPSTGQAPACVNTPGYLSREDTTHVYSVYGPTGHHHLDQHGKPLCTYLQPVYG</sequence>
<dbReference type="EMBL" id="KB030339">
    <property type="protein sequence ID" value="ELK18135.1"/>
    <property type="molecule type" value="Genomic_DNA"/>
</dbReference>
<keyword evidence="3" id="KW-1185">Reference proteome</keyword>
<feature type="compositionally biased region" description="Basic residues" evidence="1">
    <location>
        <begin position="145"/>
        <end position="157"/>
    </location>
</feature>
<gene>
    <name evidence="2" type="ORF">PAL_GLEAN10001262</name>
</gene>